<sequence length="665" mass="72476">MGSIEMTAISMTSNLTVNIGLMDNFNNKVDQLISGVDKLNNSFSRIEGTLKEMCGLQSELLNKESSTTNIISQQISLTNTLQISINEAAKEEENLSQKTSKTTNIFKELAGKLKEGFNTDLGMKLIKNGISTTIDEAVKMQNQIISMQGMLGNKEAGKAYFNHLQKEANNSGFAFQDLQDNARNFIGITKNTDSLDQLNNLSERLSIGNTSKGLGDAGSAIKDMMSGKGDSLKENFGFNDDDIGILKASKDMDDFTAKFDKLLDKKGLDSDMLNTFNSSPTAQFDNLKSNLDAGLGQAGQGILEAFTPVMAMINQAFANGSFQPFFAALSTALTAVSDAIIFIYNLAIQNWPIIESILIALGIYLISTAITCAAAWLIANWPILLIIGLISLLIYALIQSGVTCEQVCGFIGAAFMIAFGYIYNEIAMTWNVIASFVEFFANVFKHPLYSVEMLFANIWNSIVSFVGGALDYIVDKAKSIPFLKDLLGDFEIKNFKINMPPPPDDYTIIPKMQMKDLGNEAQYGYNGGSKFGASMSELKVGLGDNDIINNFNKNQGKGDLPMNSLGDSGLTSNNLGNNSALTDNSAKCADSLKNMDNSIDISNEHLEMLRDLAEQDSIQNFVTLTPTVQITTGDIKEEADINKIISHIENYMENELANSAEGVYA</sequence>
<dbReference type="AlphaFoldDB" id="M1LNZ1"/>
<evidence type="ECO:0000313" key="2">
    <source>
        <dbReference type="EMBL" id="AGF54560.1"/>
    </source>
</evidence>
<dbReference type="HOGENOM" id="CLU_014820_1_0_9"/>
<feature type="transmembrane region" description="Helical" evidence="1">
    <location>
        <begin position="325"/>
        <end position="344"/>
    </location>
</feature>
<organism evidence="2 3">
    <name type="scientific">Clostridium saccharoperbutylacetonicum N1-4(HMT)</name>
    <dbReference type="NCBI Taxonomy" id="931276"/>
    <lineage>
        <taxon>Bacteria</taxon>
        <taxon>Bacillati</taxon>
        <taxon>Bacillota</taxon>
        <taxon>Clostridia</taxon>
        <taxon>Eubacteriales</taxon>
        <taxon>Clostridiaceae</taxon>
        <taxon>Clostridium</taxon>
    </lineage>
</organism>
<dbReference type="eggNOG" id="COG5281">
    <property type="taxonomic scope" value="Bacteria"/>
</dbReference>
<feature type="transmembrane region" description="Helical" evidence="1">
    <location>
        <begin position="356"/>
        <end position="376"/>
    </location>
</feature>
<dbReference type="OrthoDB" id="1677957at2"/>
<dbReference type="KEGG" id="csr:Cspa_c07830"/>
<feature type="transmembrane region" description="Helical" evidence="1">
    <location>
        <begin position="410"/>
        <end position="433"/>
    </location>
</feature>
<evidence type="ECO:0000313" key="3">
    <source>
        <dbReference type="Proteomes" id="UP000011728"/>
    </source>
</evidence>
<feature type="transmembrane region" description="Helical" evidence="1">
    <location>
        <begin position="453"/>
        <end position="474"/>
    </location>
</feature>
<name>M1LNZ1_9CLOT</name>
<gene>
    <name evidence="2" type="ORF">Cspa_c07830</name>
</gene>
<reference evidence="2 3" key="1">
    <citation type="submission" date="2013-02" db="EMBL/GenBank/DDBJ databases">
        <title>Genome sequence of Clostridium saccharoperbutylacetonicum N1-4(HMT).</title>
        <authorList>
            <person name="Poehlein A."/>
            <person name="Daniel R."/>
        </authorList>
    </citation>
    <scope>NUCLEOTIDE SEQUENCE [LARGE SCALE GENOMIC DNA]</scope>
    <source>
        <strain evidence="3">N1-4(HMT)</strain>
    </source>
</reference>
<keyword evidence="3" id="KW-1185">Reference proteome</keyword>
<dbReference type="RefSeq" id="WP_015390886.1">
    <property type="nucleotide sequence ID" value="NC_020291.1"/>
</dbReference>
<dbReference type="EMBL" id="CP004121">
    <property type="protein sequence ID" value="AGF54560.1"/>
    <property type="molecule type" value="Genomic_DNA"/>
</dbReference>
<dbReference type="PATRIC" id="fig|931276.5.peg.737"/>
<feature type="transmembrane region" description="Helical" evidence="1">
    <location>
        <begin position="382"/>
        <end position="398"/>
    </location>
</feature>
<keyword evidence="1" id="KW-0472">Membrane</keyword>
<evidence type="ECO:0000256" key="1">
    <source>
        <dbReference type="SAM" id="Phobius"/>
    </source>
</evidence>
<protein>
    <submittedName>
        <fullName evidence="2">Putative tail length tape measure protein</fullName>
    </submittedName>
</protein>
<keyword evidence="1" id="KW-1133">Transmembrane helix</keyword>
<dbReference type="Proteomes" id="UP000011728">
    <property type="component" value="Chromosome"/>
</dbReference>
<proteinExistence type="predicted"/>
<accession>M1LNZ1</accession>
<keyword evidence="1" id="KW-0812">Transmembrane</keyword>